<dbReference type="PANTHER" id="PTHR13486">
    <property type="entry name" value="TELOMERE LENGTH AND SILENCING PROTEIN 1 TLS1 FAMILY MEMBER"/>
    <property type="match status" value="1"/>
</dbReference>
<feature type="region of interest" description="Disordered" evidence="4">
    <location>
        <begin position="111"/>
        <end position="133"/>
    </location>
</feature>
<feature type="region of interest" description="Disordered" evidence="4">
    <location>
        <begin position="1"/>
        <end position="31"/>
    </location>
</feature>
<feature type="compositionally biased region" description="Basic and acidic residues" evidence="4">
    <location>
        <begin position="215"/>
        <end position="243"/>
    </location>
</feature>
<feature type="region of interest" description="Disordered" evidence="4">
    <location>
        <begin position="185"/>
        <end position="251"/>
    </location>
</feature>
<dbReference type="InterPro" id="IPR010756">
    <property type="entry name" value="Tls1-like"/>
</dbReference>
<dbReference type="Pfam" id="PF07052">
    <property type="entry name" value="Hep_59"/>
    <property type="match status" value="1"/>
</dbReference>
<proteinExistence type="inferred from homology"/>
<dbReference type="Proteomes" id="UP001491310">
    <property type="component" value="Unassembled WGS sequence"/>
</dbReference>
<dbReference type="PANTHER" id="PTHR13486:SF2">
    <property type="entry name" value="SPLICING FACTOR C9ORF78"/>
    <property type="match status" value="1"/>
</dbReference>
<comment type="caution">
    <text evidence="5">The sequence shown here is derived from an EMBL/GenBank/DDBJ whole genome shotgun (WGS) entry which is preliminary data.</text>
</comment>
<gene>
    <name evidence="5" type="ORF">WJX75_000921</name>
</gene>
<evidence type="ECO:0000256" key="2">
    <source>
        <dbReference type="ARBA" id="ARBA00007643"/>
    </source>
</evidence>
<protein>
    <recommendedName>
        <fullName evidence="7">Hepatocellular carcinoma-associated antigen 59</fullName>
    </recommendedName>
</protein>
<reference evidence="5 6" key="1">
    <citation type="journal article" date="2024" name="Nat. Commun.">
        <title>Phylogenomics reveals the evolutionary origins of lichenization in chlorophyte algae.</title>
        <authorList>
            <person name="Puginier C."/>
            <person name="Libourel C."/>
            <person name="Otte J."/>
            <person name="Skaloud P."/>
            <person name="Haon M."/>
            <person name="Grisel S."/>
            <person name="Petersen M."/>
            <person name="Berrin J.G."/>
            <person name="Delaux P.M."/>
            <person name="Dal Grande F."/>
            <person name="Keller J."/>
        </authorList>
    </citation>
    <scope>NUCLEOTIDE SEQUENCE [LARGE SCALE GENOMIC DNA]</scope>
    <source>
        <strain evidence="5 6">SAG 216-7</strain>
    </source>
</reference>
<comment type="subcellular location">
    <subcellularLocation>
        <location evidence="1">Nucleus</location>
    </subcellularLocation>
</comment>
<feature type="compositionally biased region" description="Acidic residues" evidence="4">
    <location>
        <begin position="17"/>
        <end position="29"/>
    </location>
</feature>
<keyword evidence="6" id="KW-1185">Reference proteome</keyword>
<comment type="similarity">
    <text evidence="2">Belongs to the TLS1 family.</text>
</comment>
<evidence type="ECO:0000256" key="4">
    <source>
        <dbReference type="SAM" id="MobiDB-lite"/>
    </source>
</evidence>
<evidence type="ECO:0000256" key="3">
    <source>
        <dbReference type="ARBA" id="ARBA00023242"/>
    </source>
</evidence>
<feature type="compositionally biased region" description="Basic residues" evidence="4">
    <location>
        <begin position="1"/>
        <end position="13"/>
    </location>
</feature>
<keyword evidence="3" id="KW-0539">Nucleus</keyword>
<dbReference type="EMBL" id="JALJOT010000005">
    <property type="protein sequence ID" value="KAK9914818.1"/>
    <property type="molecule type" value="Genomic_DNA"/>
</dbReference>
<accession>A0ABR2YSJ5</accession>
<organism evidence="5 6">
    <name type="scientific">Coccomyxa subellipsoidea</name>
    <dbReference type="NCBI Taxonomy" id="248742"/>
    <lineage>
        <taxon>Eukaryota</taxon>
        <taxon>Viridiplantae</taxon>
        <taxon>Chlorophyta</taxon>
        <taxon>core chlorophytes</taxon>
        <taxon>Trebouxiophyceae</taxon>
        <taxon>Trebouxiophyceae incertae sedis</taxon>
        <taxon>Coccomyxaceae</taxon>
        <taxon>Coccomyxa</taxon>
    </lineage>
</organism>
<evidence type="ECO:0000256" key="1">
    <source>
        <dbReference type="ARBA" id="ARBA00004123"/>
    </source>
</evidence>
<evidence type="ECO:0008006" key="7">
    <source>
        <dbReference type="Google" id="ProtNLM"/>
    </source>
</evidence>
<evidence type="ECO:0000313" key="5">
    <source>
        <dbReference type="EMBL" id="KAK9914818.1"/>
    </source>
</evidence>
<feature type="compositionally biased region" description="Acidic residues" evidence="4">
    <location>
        <begin position="116"/>
        <end position="130"/>
    </location>
</feature>
<evidence type="ECO:0000313" key="6">
    <source>
        <dbReference type="Proteomes" id="UP001491310"/>
    </source>
</evidence>
<name>A0ABR2YSJ5_9CHLO</name>
<sequence>MAQKKARNIRKRKTLEDQDEGSDGGDEEESLRKVLEDTRLLQKQRERRAGLDAAAALTAQVQQAGAMSALREGQSDLMEAYVKEESKDDLEMDPEMEKYIEAQLAKRLGRQKPSEIEDVGDAARTDEDDLYSIPENLRAQKSKQQDVSSWMTGIQEVALPMDFKLRNIEETEAAKKLLLSVAGASTARVPVDEEEEERPNQGASKGVHRAVFPRDFGRQNAKDVERRVELVIGSQRERPSWKDRKMKGRRP</sequence>